<dbReference type="EMBL" id="CAFABA010000123">
    <property type="protein sequence ID" value="CAB4835364.1"/>
    <property type="molecule type" value="Genomic_DNA"/>
</dbReference>
<proteinExistence type="predicted"/>
<dbReference type="InterPro" id="IPR014710">
    <property type="entry name" value="RmlC-like_jellyroll"/>
</dbReference>
<evidence type="ECO:0000313" key="3">
    <source>
        <dbReference type="EMBL" id="CAB4929393.1"/>
    </source>
</evidence>
<evidence type="ECO:0000313" key="1">
    <source>
        <dbReference type="EMBL" id="CAB4755174.1"/>
    </source>
</evidence>
<evidence type="ECO:0000313" key="2">
    <source>
        <dbReference type="EMBL" id="CAB4835364.1"/>
    </source>
</evidence>
<name>A0A6J7QM99_9ZZZZ</name>
<accession>A0A6J7QM99</accession>
<gene>
    <name evidence="1" type="ORF">UFOPK2754_02049</name>
    <name evidence="2" type="ORF">UFOPK3139_02429</name>
    <name evidence="3" type="ORF">UFOPK3543_02567</name>
    <name evidence="4" type="ORF">UFOPK3967_02598</name>
</gene>
<dbReference type="InterPro" id="IPR011051">
    <property type="entry name" value="RmlC_Cupin_sf"/>
</dbReference>
<reference evidence="4" key="1">
    <citation type="submission" date="2020-05" db="EMBL/GenBank/DDBJ databases">
        <authorList>
            <person name="Chiriac C."/>
            <person name="Salcher M."/>
            <person name="Ghai R."/>
            <person name="Kavagutti S V."/>
        </authorList>
    </citation>
    <scope>NUCLEOTIDE SEQUENCE</scope>
</reference>
<sequence length="108" mass="12192">MTEERTFGGIATKLLMENDRVRVWEMRLQPGEESSLHRHDLDYIMIQVSGDKMAARFEPDSGGEWPGIDYIEGEIAPGNVLYAKRGGIETAVNVGSEEFYEIVVELKD</sequence>
<evidence type="ECO:0000313" key="4">
    <source>
        <dbReference type="EMBL" id="CAB5018105.1"/>
    </source>
</evidence>
<protein>
    <submittedName>
        <fullName evidence="4">Unannotated protein</fullName>
    </submittedName>
</protein>
<dbReference type="Gene3D" id="2.60.120.10">
    <property type="entry name" value="Jelly Rolls"/>
    <property type="match status" value="1"/>
</dbReference>
<dbReference type="AlphaFoldDB" id="A0A6J7QM99"/>
<dbReference type="EMBL" id="CAFBOS010000210">
    <property type="protein sequence ID" value="CAB5018105.1"/>
    <property type="molecule type" value="Genomic_DNA"/>
</dbReference>
<dbReference type="EMBL" id="CAEZYR010000080">
    <property type="protein sequence ID" value="CAB4755174.1"/>
    <property type="molecule type" value="Genomic_DNA"/>
</dbReference>
<organism evidence="4">
    <name type="scientific">freshwater metagenome</name>
    <dbReference type="NCBI Taxonomy" id="449393"/>
    <lineage>
        <taxon>unclassified sequences</taxon>
        <taxon>metagenomes</taxon>
        <taxon>ecological metagenomes</taxon>
    </lineage>
</organism>
<dbReference type="SUPFAM" id="SSF51182">
    <property type="entry name" value="RmlC-like cupins"/>
    <property type="match status" value="1"/>
</dbReference>
<dbReference type="EMBL" id="CAFBMH010000132">
    <property type="protein sequence ID" value="CAB4929393.1"/>
    <property type="molecule type" value="Genomic_DNA"/>
</dbReference>